<name>A0ACC2W8C1_9TREE</name>
<sequence>MSSTTAPKIPKLVSHAQFVTWCCAVEDAILAAGAHAPLKEVVVEPGRPIGTEKLVVTATDLQVYVAELAYYRSWKDKDEIARGNPFQNVSNGLRMKLQGCLSAKEAWEKLAKLHQADDPETFVERYETLLLTAQVAKLEISEAAKCSDFLRALPTAYDNLRLEWRTQTKFAKADEDKTFDALPQLFNTHVLQL</sequence>
<reference evidence="1" key="1">
    <citation type="submission" date="2023-04" db="EMBL/GenBank/DDBJ databases">
        <title>Draft Genome sequencing of Naganishia species isolated from polar environments using Oxford Nanopore Technology.</title>
        <authorList>
            <person name="Leo P."/>
            <person name="Venkateswaran K."/>
        </authorList>
    </citation>
    <scope>NUCLEOTIDE SEQUENCE</scope>
    <source>
        <strain evidence="1">MNA-CCFEE 5262</strain>
    </source>
</reference>
<comment type="caution">
    <text evidence="1">The sequence shown here is derived from an EMBL/GenBank/DDBJ whole genome shotgun (WGS) entry which is preliminary data.</text>
</comment>
<protein>
    <submittedName>
        <fullName evidence="1">Uncharacterized protein</fullName>
    </submittedName>
</protein>
<evidence type="ECO:0000313" key="2">
    <source>
        <dbReference type="Proteomes" id="UP001230649"/>
    </source>
</evidence>
<organism evidence="1 2">
    <name type="scientific">Naganishia adeliensis</name>
    <dbReference type="NCBI Taxonomy" id="92952"/>
    <lineage>
        <taxon>Eukaryota</taxon>
        <taxon>Fungi</taxon>
        <taxon>Dikarya</taxon>
        <taxon>Basidiomycota</taxon>
        <taxon>Agaricomycotina</taxon>
        <taxon>Tremellomycetes</taxon>
        <taxon>Filobasidiales</taxon>
        <taxon>Filobasidiaceae</taxon>
        <taxon>Naganishia</taxon>
    </lineage>
</organism>
<dbReference type="EMBL" id="JASBWS010000038">
    <property type="protein sequence ID" value="KAJ9107111.1"/>
    <property type="molecule type" value="Genomic_DNA"/>
</dbReference>
<keyword evidence="2" id="KW-1185">Reference proteome</keyword>
<evidence type="ECO:0000313" key="1">
    <source>
        <dbReference type="EMBL" id="KAJ9107111.1"/>
    </source>
</evidence>
<accession>A0ACC2W8C1</accession>
<gene>
    <name evidence="1" type="ORF">QFC20_003836</name>
</gene>
<proteinExistence type="predicted"/>
<dbReference type="Proteomes" id="UP001230649">
    <property type="component" value="Unassembled WGS sequence"/>
</dbReference>